<protein>
    <submittedName>
        <fullName evidence="2">Uncharacterized protein</fullName>
    </submittedName>
</protein>
<proteinExistence type="predicted"/>
<gene>
    <name evidence="2" type="ORF">BS47DRAFT_1368521</name>
</gene>
<sequence length="876" mass="95228">MSNPNISPNTRQRIHDALDYLAQVGALPDSPALFSASAASPTSSELPNAHRMQVSANQPISGNFGSIATGSGIPPWPPETSNVNDGRFIEPQPSSLSSHTHYHGAGQALPPIVRPPLLPFSTQSQQSTVSTHSPTSSSIQHAQRSDFPAVAPRISPYSTRHSRDETQTSGAIGATGQPSVGLRGIPSSGFPTTHVNQDRMASSQRARASSSGSARRRRRHSPGPRGATHSTLSLGHSTQVHMANHTARYSIAFELWSSRVDVRRAMQILSDTPPTGLREEFETGPLQANFRQPPAADGYEPTFQCLVPANRGCRYSTLGLPSRLRLLAIDPPDVTLDEMFLAGQSSSILYSLLFEAIADNSFTSMVPLAPEPTNPNHRCGGLRLISAIAADDRQLYNDIGCDQDSMCPDLCEEAGCILGSVGLSDDNCSEDGRTVVVVDGDSDSDIPGPDEVFFFQVPKYAGMPNDNLWDEQVLSSHRLLTSNVEIYGLWYLPYAGPLIPSSLHFPPSATIEELFSNCRLVAARESLGTAQMNQSLTRPLFTLMGETLVDLVDRLEDSIRGCFPEAGGPAFDNILTRVWEFYISNRSNTHGDGVIRETVMALASRRFSLQSRQNCMETIGGQTMFIPSIPIPGMEPTRVQLQEAFIQGASLSLSILVCGRLPPSYSELSFLYHFSGLNLKSLTREIVSSYAPELYEALVDYQSGGNDKIAFIVESYLDTPMTLVSRLDPAQRKLFESEILLACLAKLYEGGFHGLLRAIRGAQIQSFNDLQPHLHFESSPRRAIVKLAALTGNPYATFNEILIKFLGGSGLPPQGPEDSYGLQAMASLAGEDLDQGSRDPGFRSRLFHRAATGSDALLTWCHVNVMSLVSFFSQLC</sequence>
<name>A0A9P6AH26_9AGAM</name>
<comment type="caution">
    <text evidence="2">The sequence shown here is derived from an EMBL/GenBank/DDBJ whole genome shotgun (WGS) entry which is preliminary data.</text>
</comment>
<dbReference type="OrthoDB" id="3214991at2759"/>
<accession>A0A9P6AH26</accession>
<dbReference type="AlphaFoldDB" id="A0A9P6AH26"/>
<feature type="region of interest" description="Disordered" evidence="1">
    <location>
        <begin position="117"/>
        <end position="234"/>
    </location>
</feature>
<dbReference type="Proteomes" id="UP000886523">
    <property type="component" value="Unassembled WGS sequence"/>
</dbReference>
<evidence type="ECO:0000313" key="2">
    <source>
        <dbReference type="EMBL" id="KAF9504811.1"/>
    </source>
</evidence>
<evidence type="ECO:0000256" key="1">
    <source>
        <dbReference type="SAM" id="MobiDB-lite"/>
    </source>
</evidence>
<evidence type="ECO:0000313" key="3">
    <source>
        <dbReference type="Proteomes" id="UP000886523"/>
    </source>
</evidence>
<feature type="compositionally biased region" description="Low complexity" evidence="1">
    <location>
        <begin position="121"/>
        <end position="140"/>
    </location>
</feature>
<reference evidence="2" key="1">
    <citation type="journal article" date="2020" name="Nat. Commun.">
        <title>Large-scale genome sequencing of mycorrhizal fungi provides insights into the early evolution of symbiotic traits.</title>
        <authorList>
            <person name="Miyauchi S."/>
            <person name="Kiss E."/>
            <person name="Kuo A."/>
            <person name="Drula E."/>
            <person name="Kohler A."/>
            <person name="Sanchez-Garcia M."/>
            <person name="Morin E."/>
            <person name="Andreopoulos B."/>
            <person name="Barry K.W."/>
            <person name="Bonito G."/>
            <person name="Buee M."/>
            <person name="Carver A."/>
            <person name="Chen C."/>
            <person name="Cichocki N."/>
            <person name="Clum A."/>
            <person name="Culley D."/>
            <person name="Crous P.W."/>
            <person name="Fauchery L."/>
            <person name="Girlanda M."/>
            <person name="Hayes R.D."/>
            <person name="Keri Z."/>
            <person name="LaButti K."/>
            <person name="Lipzen A."/>
            <person name="Lombard V."/>
            <person name="Magnuson J."/>
            <person name="Maillard F."/>
            <person name="Murat C."/>
            <person name="Nolan M."/>
            <person name="Ohm R.A."/>
            <person name="Pangilinan J."/>
            <person name="Pereira M.F."/>
            <person name="Perotto S."/>
            <person name="Peter M."/>
            <person name="Pfister S."/>
            <person name="Riley R."/>
            <person name="Sitrit Y."/>
            <person name="Stielow J.B."/>
            <person name="Szollosi G."/>
            <person name="Zifcakova L."/>
            <person name="Stursova M."/>
            <person name="Spatafora J.W."/>
            <person name="Tedersoo L."/>
            <person name="Vaario L.M."/>
            <person name="Yamada A."/>
            <person name="Yan M."/>
            <person name="Wang P."/>
            <person name="Xu J."/>
            <person name="Bruns T."/>
            <person name="Baldrian P."/>
            <person name="Vilgalys R."/>
            <person name="Dunand C."/>
            <person name="Henrissat B."/>
            <person name="Grigoriev I.V."/>
            <person name="Hibbett D."/>
            <person name="Nagy L.G."/>
            <person name="Martin F.M."/>
        </authorList>
    </citation>
    <scope>NUCLEOTIDE SEQUENCE</scope>
    <source>
        <strain evidence="2">UP504</strain>
    </source>
</reference>
<feature type="compositionally biased region" description="Low complexity" evidence="1">
    <location>
        <begin position="199"/>
        <end position="213"/>
    </location>
</feature>
<organism evidence="2 3">
    <name type="scientific">Hydnum rufescens UP504</name>
    <dbReference type="NCBI Taxonomy" id="1448309"/>
    <lineage>
        <taxon>Eukaryota</taxon>
        <taxon>Fungi</taxon>
        <taxon>Dikarya</taxon>
        <taxon>Basidiomycota</taxon>
        <taxon>Agaricomycotina</taxon>
        <taxon>Agaricomycetes</taxon>
        <taxon>Cantharellales</taxon>
        <taxon>Hydnaceae</taxon>
        <taxon>Hydnum</taxon>
    </lineage>
</organism>
<keyword evidence="3" id="KW-1185">Reference proteome</keyword>
<dbReference type="EMBL" id="MU129193">
    <property type="protein sequence ID" value="KAF9504811.1"/>
    <property type="molecule type" value="Genomic_DNA"/>
</dbReference>